<dbReference type="AlphaFoldDB" id="A0A438F7R9"/>
<accession>A0A438F7R9</accession>
<sequence>MLEPQTLDGSTMIIKKPRGGIKPNGANQNVNMGQGRQELMKNINKEELWCSYCKKACHTKEPCWKLHGKPQGLMNRLIL</sequence>
<evidence type="ECO:0000313" key="2">
    <source>
        <dbReference type="EMBL" id="RVW55662.1"/>
    </source>
</evidence>
<evidence type="ECO:0000313" key="3">
    <source>
        <dbReference type="Proteomes" id="UP000288805"/>
    </source>
</evidence>
<name>A0A438F7R9_VITVI</name>
<comment type="caution">
    <text evidence="2">The sequence shown here is derived from an EMBL/GenBank/DDBJ whole genome shotgun (WGS) entry which is preliminary data.</text>
</comment>
<gene>
    <name evidence="2" type="ORF">CK203_096392</name>
</gene>
<proteinExistence type="predicted"/>
<dbReference type="EMBL" id="QGNW01001110">
    <property type="protein sequence ID" value="RVW55662.1"/>
    <property type="molecule type" value="Genomic_DNA"/>
</dbReference>
<dbReference type="Proteomes" id="UP000288805">
    <property type="component" value="Unassembled WGS sequence"/>
</dbReference>
<protein>
    <submittedName>
        <fullName evidence="2">Uncharacterized protein</fullName>
    </submittedName>
</protein>
<evidence type="ECO:0000256" key="1">
    <source>
        <dbReference type="SAM" id="MobiDB-lite"/>
    </source>
</evidence>
<feature type="region of interest" description="Disordered" evidence="1">
    <location>
        <begin position="1"/>
        <end position="30"/>
    </location>
</feature>
<reference evidence="2 3" key="1">
    <citation type="journal article" date="2018" name="PLoS Genet.">
        <title>Population sequencing reveals clonal diversity and ancestral inbreeding in the grapevine cultivar Chardonnay.</title>
        <authorList>
            <person name="Roach M.J."/>
            <person name="Johnson D.L."/>
            <person name="Bohlmann J."/>
            <person name="van Vuuren H.J."/>
            <person name="Jones S.J."/>
            <person name="Pretorius I.S."/>
            <person name="Schmidt S.A."/>
            <person name="Borneman A.R."/>
        </authorList>
    </citation>
    <scope>NUCLEOTIDE SEQUENCE [LARGE SCALE GENOMIC DNA]</scope>
    <source>
        <strain evidence="3">cv. Chardonnay</strain>
        <tissue evidence="2">Leaf</tissue>
    </source>
</reference>
<organism evidence="2 3">
    <name type="scientific">Vitis vinifera</name>
    <name type="common">Grape</name>
    <dbReference type="NCBI Taxonomy" id="29760"/>
    <lineage>
        <taxon>Eukaryota</taxon>
        <taxon>Viridiplantae</taxon>
        <taxon>Streptophyta</taxon>
        <taxon>Embryophyta</taxon>
        <taxon>Tracheophyta</taxon>
        <taxon>Spermatophyta</taxon>
        <taxon>Magnoliopsida</taxon>
        <taxon>eudicotyledons</taxon>
        <taxon>Gunneridae</taxon>
        <taxon>Pentapetalae</taxon>
        <taxon>rosids</taxon>
        <taxon>Vitales</taxon>
        <taxon>Vitaceae</taxon>
        <taxon>Viteae</taxon>
        <taxon>Vitis</taxon>
    </lineage>
</organism>